<organism evidence="1">
    <name type="scientific">uncultured Paludibacter sp</name>
    <dbReference type="NCBI Taxonomy" id="497635"/>
    <lineage>
        <taxon>Bacteria</taxon>
        <taxon>Pseudomonadati</taxon>
        <taxon>Bacteroidota</taxon>
        <taxon>Bacteroidia</taxon>
        <taxon>Bacteroidales</taxon>
        <taxon>Paludibacteraceae</taxon>
        <taxon>Paludibacter</taxon>
        <taxon>environmental samples</taxon>
    </lineage>
</organism>
<reference evidence="1" key="1">
    <citation type="submission" date="2018-07" db="EMBL/GenBank/DDBJ databases">
        <authorList>
            <consortium name="Genoscope - CEA"/>
            <person name="William W."/>
        </authorList>
    </citation>
    <scope>NUCLEOTIDE SEQUENCE</scope>
    <source>
        <strain evidence="1">IK1</strain>
    </source>
</reference>
<protein>
    <submittedName>
        <fullName evidence="1">Uncharacterized protein</fullName>
    </submittedName>
</protein>
<evidence type="ECO:0000313" key="1">
    <source>
        <dbReference type="EMBL" id="VBB47575.1"/>
    </source>
</evidence>
<name>A0A653AIP5_9BACT</name>
<dbReference type="AlphaFoldDB" id="A0A653AIP5"/>
<gene>
    <name evidence="1" type="ORF">TRIP_D420284</name>
</gene>
<dbReference type="EMBL" id="UPXZ01000037">
    <property type="protein sequence ID" value="VBB47575.1"/>
    <property type="molecule type" value="Genomic_DNA"/>
</dbReference>
<sequence>MGNLSFLFDKDIAKYRYKMKKIICFIFITFSFYSCFERDNSTIYIAIDKYYKNHNLEDTIKVNLREITHFSWDYLYFFSYSATKEEIDTILGIDYGFYEEFSDKFIFIKNNKVLSYETIPLKFKGIDPDGGGSLVFFSMNNDKNYVLIDKNNSTFIVTKELNRFNEVCYYLENIKNKITN</sequence>
<proteinExistence type="predicted"/>
<accession>A0A653AIP5</accession>